<organism evidence="3 4">
    <name type="scientific">Enterovirga aerilata</name>
    <dbReference type="NCBI Taxonomy" id="2730920"/>
    <lineage>
        <taxon>Bacteria</taxon>
        <taxon>Pseudomonadati</taxon>
        <taxon>Pseudomonadota</taxon>
        <taxon>Alphaproteobacteria</taxon>
        <taxon>Hyphomicrobiales</taxon>
        <taxon>Methylobacteriaceae</taxon>
        <taxon>Enterovirga</taxon>
    </lineage>
</organism>
<dbReference type="Gene3D" id="3.30.300.30">
    <property type="match status" value="1"/>
</dbReference>
<keyword evidence="4" id="KW-1185">Reference proteome</keyword>
<dbReference type="EMBL" id="JABEPP010000004">
    <property type="protein sequence ID" value="NNM73764.1"/>
    <property type="molecule type" value="Genomic_DNA"/>
</dbReference>
<gene>
    <name evidence="3" type="ORF">HJG44_15365</name>
</gene>
<dbReference type="RefSeq" id="WP_171219256.1">
    <property type="nucleotide sequence ID" value="NZ_JABEPP010000004.1"/>
</dbReference>
<feature type="domain" description="AMP-dependent ligase C-terminal" evidence="2">
    <location>
        <begin position="362"/>
        <end position="446"/>
    </location>
</feature>
<evidence type="ECO:0000259" key="2">
    <source>
        <dbReference type="Pfam" id="PF14535"/>
    </source>
</evidence>
<comment type="caution">
    <text evidence="3">The sequence shown here is derived from an EMBL/GenBank/DDBJ whole genome shotgun (WGS) entry which is preliminary data.</text>
</comment>
<dbReference type="AlphaFoldDB" id="A0A849I7L8"/>
<evidence type="ECO:0000313" key="3">
    <source>
        <dbReference type="EMBL" id="NNM73764.1"/>
    </source>
</evidence>
<evidence type="ECO:0000313" key="4">
    <source>
        <dbReference type="Proteomes" id="UP000564885"/>
    </source>
</evidence>
<dbReference type="Gene3D" id="3.40.50.12780">
    <property type="entry name" value="N-terminal domain of ligase-like"/>
    <property type="match status" value="1"/>
</dbReference>
<dbReference type="PANTHER" id="PTHR43845">
    <property type="entry name" value="BLR5969 PROTEIN"/>
    <property type="match status" value="1"/>
</dbReference>
<dbReference type="Pfam" id="PF00501">
    <property type="entry name" value="AMP-binding"/>
    <property type="match status" value="1"/>
</dbReference>
<evidence type="ECO:0000259" key="1">
    <source>
        <dbReference type="Pfam" id="PF00501"/>
    </source>
</evidence>
<name>A0A849I7L8_9HYPH</name>
<reference evidence="3 4" key="1">
    <citation type="submission" date="2020-04" db="EMBL/GenBank/DDBJ databases">
        <title>Enterovirga sp. isolate from soil.</title>
        <authorList>
            <person name="Chea S."/>
            <person name="Kim D.-U."/>
        </authorList>
    </citation>
    <scope>NUCLEOTIDE SEQUENCE [LARGE SCALE GENOMIC DNA]</scope>
    <source>
        <strain evidence="3 4">DB1703</strain>
    </source>
</reference>
<dbReference type="PANTHER" id="PTHR43845:SF1">
    <property type="entry name" value="BLR5969 PROTEIN"/>
    <property type="match status" value="1"/>
</dbReference>
<dbReference type="Pfam" id="PF14535">
    <property type="entry name" value="AMP-binding_C_2"/>
    <property type="match status" value="1"/>
</dbReference>
<dbReference type="InterPro" id="IPR045851">
    <property type="entry name" value="AMP-bd_C_sf"/>
</dbReference>
<sequence>MQHGMRFRRADAGAKANDRFWHEIEGMPLDEVRRIQEERLVEQMAYLKANSPFYQDKFAAASIDFDEIRTIEDLQRLPFTYKTEIRESLSAEPPFGRHRAAPMEDIIQMQASSGTTGSPSYVALTESDAEMWHEMTARCFFANGVRPGDMVLHAFSLAKGFVGGIPVMQGLQYMGAIDVPVGADGGADRLLRACADTRPRCVVGAPNFVIHLAEKAEEVLGVPASRLGVERVVVGGEPGGGIPPIRTKIEKLWGAKCTEMLGGTDLGVTYWAECDQQSGMHMVNMDYVLTELLDPETGKIIPWAEGASGEMIYTALGRQASPLVRFRSGDFIEVLGTTCACGRTGPKIRCTGRTDDMLIVRGANVFPSAINSIINEMVPQTNGVMRVVADFEGHTTQGALKIIVERGPDRDRDGDSDLKKKIEQRLRDALVFRADVRIVDADTFEKPGAAKVAFVLRKYPDLP</sequence>
<dbReference type="SUPFAM" id="SSF56801">
    <property type="entry name" value="Acetyl-CoA synthetase-like"/>
    <property type="match status" value="1"/>
</dbReference>
<dbReference type="Proteomes" id="UP000564885">
    <property type="component" value="Unassembled WGS sequence"/>
</dbReference>
<protein>
    <submittedName>
        <fullName evidence="3">AMP-binding protein</fullName>
    </submittedName>
</protein>
<proteinExistence type="predicted"/>
<dbReference type="InterPro" id="IPR042099">
    <property type="entry name" value="ANL_N_sf"/>
</dbReference>
<feature type="domain" description="AMP-dependent synthetase/ligase" evidence="1">
    <location>
        <begin position="74"/>
        <end position="312"/>
    </location>
</feature>
<dbReference type="InterPro" id="IPR000873">
    <property type="entry name" value="AMP-dep_synth/lig_dom"/>
</dbReference>
<accession>A0A849I7L8</accession>
<dbReference type="InterPro" id="IPR028154">
    <property type="entry name" value="AMP-dep_Lig_C"/>
</dbReference>